<organism evidence="9 10">
    <name type="scientific">Stieleria bergensis</name>
    <dbReference type="NCBI Taxonomy" id="2528025"/>
    <lineage>
        <taxon>Bacteria</taxon>
        <taxon>Pseudomonadati</taxon>
        <taxon>Planctomycetota</taxon>
        <taxon>Planctomycetia</taxon>
        <taxon>Pirellulales</taxon>
        <taxon>Pirellulaceae</taxon>
        <taxon>Stieleria</taxon>
    </lineage>
</organism>
<feature type="transmembrane region" description="Helical" evidence="8">
    <location>
        <begin position="175"/>
        <end position="195"/>
    </location>
</feature>
<keyword evidence="5 8" id="KW-0812">Transmembrane</keyword>
<protein>
    <submittedName>
        <fullName evidence="9">Amino-acid carrier protein AlsT</fullName>
    </submittedName>
</protein>
<dbReference type="InterPro" id="IPR001463">
    <property type="entry name" value="Na/Ala_symport"/>
</dbReference>
<name>A0A517T1N7_9BACT</name>
<evidence type="ECO:0000256" key="7">
    <source>
        <dbReference type="ARBA" id="ARBA00023136"/>
    </source>
</evidence>
<dbReference type="PANTHER" id="PTHR30330">
    <property type="entry name" value="AGSS FAMILY TRANSPORTER, SODIUM-ALANINE"/>
    <property type="match status" value="1"/>
</dbReference>
<feature type="transmembrane region" description="Helical" evidence="8">
    <location>
        <begin position="215"/>
        <end position="236"/>
    </location>
</feature>
<dbReference type="Pfam" id="PF01235">
    <property type="entry name" value="Na_Ala_symp"/>
    <property type="match status" value="1"/>
</dbReference>
<evidence type="ECO:0000256" key="4">
    <source>
        <dbReference type="ARBA" id="ARBA00022475"/>
    </source>
</evidence>
<keyword evidence="3 8" id="KW-0813">Transport</keyword>
<reference evidence="9 10" key="1">
    <citation type="submission" date="2019-02" db="EMBL/GenBank/DDBJ databases">
        <title>Deep-cultivation of Planctomycetes and their phenomic and genomic characterization uncovers novel biology.</title>
        <authorList>
            <person name="Wiegand S."/>
            <person name="Jogler M."/>
            <person name="Boedeker C."/>
            <person name="Pinto D."/>
            <person name="Vollmers J."/>
            <person name="Rivas-Marin E."/>
            <person name="Kohn T."/>
            <person name="Peeters S.H."/>
            <person name="Heuer A."/>
            <person name="Rast P."/>
            <person name="Oberbeckmann S."/>
            <person name="Bunk B."/>
            <person name="Jeske O."/>
            <person name="Meyerdierks A."/>
            <person name="Storesund J.E."/>
            <person name="Kallscheuer N."/>
            <person name="Luecker S."/>
            <person name="Lage O.M."/>
            <person name="Pohl T."/>
            <person name="Merkel B.J."/>
            <person name="Hornburger P."/>
            <person name="Mueller R.-W."/>
            <person name="Bruemmer F."/>
            <person name="Labrenz M."/>
            <person name="Spormann A.M."/>
            <person name="Op den Camp H."/>
            <person name="Overmann J."/>
            <person name="Amann R."/>
            <person name="Jetten M.S.M."/>
            <person name="Mascher T."/>
            <person name="Medema M.H."/>
            <person name="Devos D.P."/>
            <person name="Kaster A.-K."/>
            <person name="Ovreas L."/>
            <person name="Rohde M."/>
            <person name="Galperin M.Y."/>
            <person name="Jogler C."/>
        </authorList>
    </citation>
    <scope>NUCLEOTIDE SEQUENCE [LARGE SCALE GENOMIC DNA]</scope>
    <source>
        <strain evidence="9 10">SV_7m_r</strain>
    </source>
</reference>
<dbReference type="PRINTS" id="PR00175">
    <property type="entry name" value="NAALASMPORT"/>
</dbReference>
<feature type="transmembrane region" description="Helical" evidence="8">
    <location>
        <begin position="37"/>
        <end position="57"/>
    </location>
</feature>
<dbReference type="RefSeq" id="WP_419187783.1">
    <property type="nucleotide sequence ID" value="NZ_CP036272.1"/>
</dbReference>
<dbReference type="Proteomes" id="UP000315003">
    <property type="component" value="Chromosome"/>
</dbReference>
<keyword evidence="7 8" id="KW-0472">Membrane</keyword>
<evidence type="ECO:0000256" key="3">
    <source>
        <dbReference type="ARBA" id="ARBA00022448"/>
    </source>
</evidence>
<dbReference type="GO" id="GO:0005886">
    <property type="term" value="C:plasma membrane"/>
    <property type="evidence" value="ECO:0007669"/>
    <property type="project" value="UniProtKB-SubCell"/>
</dbReference>
<accession>A0A517T1N7</accession>
<keyword evidence="10" id="KW-1185">Reference proteome</keyword>
<evidence type="ECO:0000256" key="6">
    <source>
        <dbReference type="ARBA" id="ARBA00022989"/>
    </source>
</evidence>
<evidence type="ECO:0000256" key="1">
    <source>
        <dbReference type="ARBA" id="ARBA00004651"/>
    </source>
</evidence>
<dbReference type="GO" id="GO:0005283">
    <property type="term" value="F:amino acid:sodium symporter activity"/>
    <property type="evidence" value="ECO:0007669"/>
    <property type="project" value="InterPro"/>
</dbReference>
<dbReference type="EMBL" id="CP036272">
    <property type="protein sequence ID" value="QDT62273.1"/>
    <property type="molecule type" value="Genomic_DNA"/>
</dbReference>
<comment type="similarity">
    <text evidence="2 8">Belongs to the alanine or glycine:cation symporter (AGCS) (TC 2.A.25) family.</text>
</comment>
<evidence type="ECO:0000256" key="5">
    <source>
        <dbReference type="ARBA" id="ARBA00022692"/>
    </source>
</evidence>
<dbReference type="Gene3D" id="1.20.1740.10">
    <property type="entry name" value="Amino acid/polyamine transporter I"/>
    <property type="match status" value="1"/>
</dbReference>
<evidence type="ECO:0000256" key="8">
    <source>
        <dbReference type="RuleBase" id="RU363064"/>
    </source>
</evidence>
<feature type="transmembrane region" description="Helical" evidence="8">
    <location>
        <begin position="274"/>
        <end position="297"/>
    </location>
</feature>
<comment type="subcellular location">
    <subcellularLocation>
        <location evidence="1 8">Cell membrane</location>
        <topology evidence="1 8">Multi-pass membrane protein</topology>
    </subcellularLocation>
</comment>
<keyword evidence="6 8" id="KW-1133">Transmembrane helix</keyword>
<gene>
    <name evidence="9" type="primary">alsT</name>
    <name evidence="9" type="ORF">SV7mr_48200</name>
</gene>
<feature type="transmembrane region" description="Helical" evidence="8">
    <location>
        <begin position="248"/>
        <end position="268"/>
    </location>
</feature>
<feature type="transmembrane region" description="Helical" evidence="8">
    <location>
        <begin position="451"/>
        <end position="470"/>
    </location>
</feature>
<feature type="transmembrane region" description="Helical" evidence="8">
    <location>
        <begin position="386"/>
        <end position="406"/>
    </location>
</feature>
<dbReference type="AlphaFoldDB" id="A0A517T1N7"/>
<dbReference type="PANTHER" id="PTHR30330:SF3">
    <property type="entry name" value="TRANSCRIPTIONAL REGULATOR, LRP FAMILY"/>
    <property type="match status" value="1"/>
</dbReference>
<evidence type="ECO:0000256" key="2">
    <source>
        <dbReference type="ARBA" id="ARBA00009261"/>
    </source>
</evidence>
<evidence type="ECO:0000313" key="10">
    <source>
        <dbReference type="Proteomes" id="UP000315003"/>
    </source>
</evidence>
<keyword evidence="8" id="KW-0769">Symport</keyword>
<dbReference type="NCBIfam" id="TIGR00835">
    <property type="entry name" value="agcS"/>
    <property type="match status" value="1"/>
</dbReference>
<evidence type="ECO:0000313" key="9">
    <source>
        <dbReference type="EMBL" id="QDT62273.1"/>
    </source>
</evidence>
<sequence length="482" mass="50533">MATTSDSTEISAFQEQAEQIATAVNGLVLWEIDIGGTGVPVVVLFLFLASFGFTIYLKAPGIFLLRRAVRIVSGREKIEHTVGEVTHFQALTTAIAGTVGIGNIANVAVAIGIGGPGAIFWMILAGFLGASSKMMECTLGVKFRVQHEDGSISGGPMYYLRDGLKSIGLGRTGKVLAYLYASCILIAALGIGNMFQSNQAYEQVVQIAGGKDGWLAENGFVFGLLLAIALGLVIVGGIKSIARVTEKLVPLMAVLYVSLALLVIAMNAEAIPYAIGAVISGAFTPEGAAGGIIGVAVQGIKRSVFSNEAGLGTASVVHSAVQTNYPASEGIVSVLEPIIDTVVICTITGMVIVTGTYRTPDLLDSGLEGIEITSAAFAQTISFSPFLVSIAAVLFAFSTLIGWSYYGLKAWTFLFGKAKWGENLYKFLFCIAVVVGCMISLKAIVDFSDAMVFLLVIPNLTGLILLGPIVKKEVAAFLSNSQ</sequence>
<feature type="transmembrane region" description="Helical" evidence="8">
    <location>
        <begin position="427"/>
        <end position="445"/>
    </location>
</feature>
<keyword evidence="4 8" id="KW-1003">Cell membrane</keyword>
<proteinExistence type="inferred from homology"/>